<gene>
    <name evidence="2" type="ORF">SPIROBIBN47_270021</name>
</gene>
<feature type="transmembrane region" description="Helical" evidence="1">
    <location>
        <begin position="118"/>
        <end position="144"/>
    </location>
</feature>
<feature type="transmembrane region" description="Helical" evidence="1">
    <location>
        <begin position="335"/>
        <end position="357"/>
    </location>
</feature>
<dbReference type="EMBL" id="FWDM01000020">
    <property type="protein sequence ID" value="SLM12946.1"/>
    <property type="molecule type" value="Genomic_DNA"/>
</dbReference>
<name>A0A3P3XIQ3_9SPIR</name>
<feature type="transmembrane region" description="Helical" evidence="1">
    <location>
        <begin position="193"/>
        <end position="212"/>
    </location>
</feature>
<proteinExistence type="predicted"/>
<dbReference type="AlphaFoldDB" id="A0A3P3XIQ3"/>
<feature type="transmembrane region" description="Helical" evidence="1">
    <location>
        <begin position="75"/>
        <end position="98"/>
    </location>
</feature>
<sequence>MRSPFISLLSLSLKSVFAIHLPTQKELASPKVLLKTFGWIVLAVVLLADFGFMFAMMDIGMHDALAPFGMQSLMLIYATVTASVLVFLFAFITSLSFFSSAPNEALFLTMPFKPSELLAARMATVYAIEAPIAFLVMSIAAGVYGIKNSPPFDFYVWMLLNALALPLVPLAVSYAVLMPLVSASRWLRRKNTILYVGGFIGLALALGFNWYLQTMMARIEDPVLLRKLLIDNELNFADIANWWPPAWLTMTAIGNSSMPAAFAATLANLALGTALAAAAATIFGRSYTKILANFGELAAVKGKIGRSQAQAVFAPRPVFISLVQRELHLMNREPMYFLNGPFVIVLLPVILAISLIAQGQQIQQALQQLRPLLDGQAGYLIPAGIGVFLASSTSIACTAFSRDAKAIYFLKSLPLEPRDIIAAKLVHALLFAALGIVFGVVGVGLLLGIRLVDIAVALVLAVLGAVTLNICGLVIDTFWPRLSWENPMSALKRNPNTIIVILGTMGLVAGLGALSASLPFQKYSFALLYGTVFLAAGIGFGVLLFRKGSAFLRQMEP</sequence>
<reference evidence="2" key="1">
    <citation type="submission" date="2017-02" db="EMBL/GenBank/DDBJ databases">
        <authorList>
            <person name="Regsiter A."/>
            <person name="William W."/>
        </authorList>
    </citation>
    <scope>NUCLEOTIDE SEQUENCE</scope>
    <source>
        <strain evidence="2">Bib</strain>
    </source>
</reference>
<keyword evidence="1" id="KW-0812">Transmembrane</keyword>
<feature type="transmembrane region" description="Helical" evidence="1">
    <location>
        <begin position="377"/>
        <end position="400"/>
    </location>
</feature>
<protein>
    <submittedName>
        <fullName evidence="2">Putative Membrane protein</fullName>
    </submittedName>
</protein>
<feature type="transmembrane region" description="Helical" evidence="1">
    <location>
        <begin position="454"/>
        <end position="475"/>
    </location>
</feature>
<keyword evidence="1" id="KW-0472">Membrane</keyword>
<keyword evidence="1" id="KW-1133">Transmembrane helix</keyword>
<feature type="transmembrane region" description="Helical" evidence="1">
    <location>
        <begin position="421"/>
        <end position="448"/>
    </location>
</feature>
<feature type="transmembrane region" description="Helical" evidence="1">
    <location>
        <begin position="156"/>
        <end position="181"/>
    </location>
</feature>
<feature type="transmembrane region" description="Helical" evidence="1">
    <location>
        <begin position="526"/>
        <end position="545"/>
    </location>
</feature>
<evidence type="ECO:0000313" key="2">
    <source>
        <dbReference type="EMBL" id="SLM12946.1"/>
    </source>
</evidence>
<evidence type="ECO:0000256" key="1">
    <source>
        <dbReference type="SAM" id="Phobius"/>
    </source>
</evidence>
<feature type="transmembrane region" description="Helical" evidence="1">
    <location>
        <begin position="37"/>
        <end position="55"/>
    </location>
</feature>
<feature type="transmembrane region" description="Helical" evidence="1">
    <location>
        <begin position="496"/>
        <end position="520"/>
    </location>
</feature>
<accession>A0A3P3XIQ3</accession>
<organism evidence="2">
    <name type="scientific">uncultured spirochete</name>
    <dbReference type="NCBI Taxonomy" id="156406"/>
    <lineage>
        <taxon>Bacteria</taxon>
        <taxon>Pseudomonadati</taxon>
        <taxon>Spirochaetota</taxon>
        <taxon>Spirochaetia</taxon>
        <taxon>Spirochaetales</taxon>
        <taxon>environmental samples</taxon>
    </lineage>
</organism>